<dbReference type="AlphaFoldDB" id="D3FZN5"/>
<keyword evidence="5" id="KW-1185">Reference proteome</keyword>
<dbReference type="Proteomes" id="UP000001544">
    <property type="component" value="Chromosome"/>
</dbReference>
<dbReference type="eggNOG" id="COG5386">
    <property type="taxonomic scope" value="Bacteria"/>
</dbReference>
<name>D3FZN5_ALKPO</name>
<evidence type="ECO:0000313" key="5">
    <source>
        <dbReference type="Proteomes" id="UP000001544"/>
    </source>
</evidence>
<dbReference type="InterPro" id="IPR001119">
    <property type="entry name" value="SLH_dom"/>
</dbReference>
<evidence type="ECO:0000256" key="1">
    <source>
        <dbReference type="ARBA" id="ARBA00022729"/>
    </source>
</evidence>
<dbReference type="PANTHER" id="PTHR43308:SF5">
    <property type="entry name" value="S-LAYER PROTEIN _ PEPTIDOGLYCAN ENDO-BETA-N-ACETYLGLUCOSAMINIDASE"/>
    <property type="match status" value="1"/>
</dbReference>
<dbReference type="RefSeq" id="WP_012960550.1">
    <property type="nucleotide sequence ID" value="NC_013791.2"/>
</dbReference>
<protein>
    <submittedName>
        <fullName evidence="4">S-layer glycoprotein, contains three N-terminal SLH domains</fullName>
    </submittedName>
</protein>
<proteinExistence type="predicted"/>
<dbReference type="InterPro" id="IPR014755">
    <property type="entry name" value="Cu-Rt/internalin_Ig-like"/>
</dbReference>
<evidence type="ECO:0000313" key="4">
    <source>
        <dbReference type="EMBL" id="ADC49277.1"/>
    </source>
</evidence>
<dbReference type="InterPro" id="IPR006311">
    <property type="entry name" value="TAT_signal"/>
</dbReference>
<evidence type="ECO:0000256" key="2">
    <source>
        <dbReference type="SAM" id="SignalP"/>
    </source>
</evidence>
<dbReference type="PROSITE" id="PS51272">
    <property type="entry name" value="SLH"/>
    <property type="match status" value="3"/>
</dbReference>
<feature type="domain" description="SLH" evidence="3">
    <location>
        <begin position="162"/>
        <end position="221"/>
    </location>
</feature>
<evidence type="ECO:0000259" key="3">
    <source>
        <dbReference type="PROSITE" id="PS51272"/>
    </source>
</evidence>
<sequence>MAYQPKSYRKFLATSVAAAVVVTAAAPAALAAPADAKFSDVSSSHWAIDDINYLVEKGAIQGYPDGTFKPNNSITRAEIAVVLANTLGLDVDSEVTTDKFSDVPATHWANPYIAAIVDQTEGVIDGYENGTFRPSNTITRQEMAKMVVEAYDLELVEGKDLPFTDVSGLWSTDYINILASNGVAAGMTATTFAPRGEVLRAQTAAFIHRAEVEEERIEVPGLVPTVSSVTAVNATTLTVVLSDDTTHEVTLDTALVANEATEVTFEINDVEYTETVTWVYEELAVASVNAVNGKQLVVNFTQPVDASSVLTSPTASTSTVKTGVLSLNRTSTDTHSNDVVLGVAERAVLSSDGKTLTVTAPTGQFFKGNYDVTVKDAKSGQNTIPSVIKTISVDDTTAPIVNSVVYVPATDKFEVTLSEPIDSLTGEVLRINGQPVASGFDALTGPTNKLTFARPSSVATGTNATIYIAGFSDAAGNFVTPSTTTVPVTQDTTALAVASLEQVTNQKVRLTFNKELNSASKTALESGTGVVVTRPNGSTTSNFTVAQNLTVDNTGKTYDITLSDATYTNGNSEVFGITLIKDAFTDVTNNKNDLYSKSITLNKDTVAPTVTSAALASNRQAIEVTLSEGVTITNPAQVKLRKDGAEQTGLSVALKGGTDNVLVVSYSSGAELAGGSYQVRLEAGAVTDLNGNANNAVNAPSVSVSATPAAPLNVAVANSGTNVFTVTAPTGQTFTTASLNHNNFRIDGQAVSSNSDITLNSTRDIITVSLPSEDSVKISGNALFTTNGLALESGRALATATATVTVTDNTAPTLTGAQLVSANVIKFTFDENLDALTLTDAADLIDDIQLSNGTVAYNGGFASGATSGGDTVVSSVDGKSLVVTVSPNSDSNWATVVNSSQISVTTLDTADTIKDANGVVIRDNVRVNLVK</sequence>
<organism evidence="4 5">
    <name type="scientific">Alkalihalophilus pseudofirmus (strain ATCC BAA-2126 / JCM 17055 / OF4)</name>
    <name type="common">Bacillus pseudofirmus</name>
    <dbReference type="NCBI Taxonomy" id="398511"/>
    <lineage>
        <taxon>Bacteria</taxon>
        <taxon>Bacillati</taxon>
        <taxon>Bacillota</taxon>
        <taxon>Bacilli</taxon>
        <taxon>Bacillales</taxon>
        <taxon>Bacillaceae</taxon>
        <taxon>Alkalihalophilus</taxon>
    </lineage>
</organism>
<dbReference type="PROSITE" id="PS51318">
    <property type="entry name" value="TAT"/>
    <property type="match status" value="1"/>
</dbReference>
<dbReference type="HOGENOM" id="CLU_014325_0_0_9"/>
<accession>D3FZN5</accession>
<feature type="domain" description="SLH" evidence="3">
    <location>
        <begin position="34"/>
        <end position="97"/>
    </location>
</feature>
<feature type="signal peptide" evidence="2">
    <location>
        <begin position="1"/>
        <end position="31"/>
    </location>
</feature>
<gene>
    <name evidence="4" type="primary">slpA</name>
    <name evidence="4" type="ordered locus">BpOF4_06075</name>
</gene>
<dbReference type="Pfam" id="PF00395">
    <property type="entry name" value="SLH"/>
    <property type="match status" value="3"/>
</dbReference>
<reference evidence="4 5" key="1">
    <citation type="journal article" date="2011" name="Environ. Microbiol.">
        <title>Genome of alkaliphilic Bacillus pseudofirmus OF4 reveals adaptations that support the ability to grow in an external pH range from 7.5 to 11.4.</title>
        <authorList>
            <person name="Janto B."/>
            <person name="Ahmed A."/>
            <person name="Ito M."/>
            <person name="Liu J."/>
            <person name="Hicks D.B."/>
            <person name="Pagni S."/>
            <person name="Fackelmayer O.J."/>
            <person name="Smith T.A."/>
            <person name="Earl J."/>
            <person name="Elbourne L.D."/>
            <person name="Hassan K."/>
            <person name="Paulsen I.T."/>
            <person name="Kolsto A.B."/>
            <person name="Tourasse N.J."/>
            <person name="Ehrlich G.D."/>
            <person name="Boissy R."/>
            <person name="Ivey D.M."/>
            <person name="Li G."/>
            <person name="Xue Y."/>
            <person name="Ma Y."/>
            <person name="Hu F.Z."/>
            <person name="Krulwich T.A."/>
        </authorList>
    </citation>
    <scope>NUCLEOTIDE SEQUENCE [LARGE SCALE GENOMIC DNA]</scope>
    <source>
        <strain evidence="5">ATCC BAA-2126 / JCM 17055 / OF4</strain>
    </source>
</reference>
<dbReference type="STRING" id="398511.BpOF4_06075"/>
<dbReference type="InterPro" id="IPR051465">
    <property type="entry name" value="Cell_Envelope_Struct_Comp"/>
</dbReference>
<dbReference type="EMBL" id="CP001878">
    <property type="protein sequence ID" value="ADC49277.1"/>
    <property type="molecule type" value="Genomic_DNA"/>
</dbReference>
<dbReference type="PANTHER" id="PTHR43308">
    <property type="entry name" value="OUTER MEMBRANE PROTEIN ALPHA-RELATED"/>
    <property type="match status" value="1"/>
</dbReference>
<feature type="chain" id="PRO_5003044430" evidence="2">
    <location>
        <begin position="32"/>
        <end position="931"/>
    </location>
</feature>
<dbReference type="Gene3D" id="2.60.40.1220">
    <property type="match status" value="1"/>
</dbReference>
<feature type="domain" description="SLH" evidence="3">
    <location>
        <begin position="99"/>
        <end position="161"/>
    </location>
</feature>
<keyword evidence="1 2" id="KW-0732">Signal</keyword>
<dbReference type="KEGG" id="bpf:BpOF4_06075"/>
<dbReference type="eggNOG" id="COG2247">
    <property type="taxonomic scope" value="Bacteria"/>
</dbReference>